<keyword evidence="1" id="KW-0812">Transmembrane</keyword>
<dbReference type="STRING" id="34002.SAMN04489859_1008136"/>
<dbReference type="Proteomes" id="UP000199054">
    <property type="component" value="Unassembled WGS sequence"/>
</dbReference>
<name>A0A1H8H5V8_9RHOB</name>
<dbReference type="RefSeq" id="WP_090611330.1">
    <property type="nucleotide sequence ID" value="NZ_CP067124.1"/>
</dbReference>
<organism evidence="2 3">
    <name type="scientific">Paracoccus alcaliphilus</name>
    <dbReference type="NCBI Taxonomy" id="34002"/>
    <lineage>
        <taxon>Bacteria</taxon>
        <taxon>Pseudomonadati</taxon>
        <taxon>Pseudomonadota</taxon>
        <taxon>Alphaproteobacteria</taxon>
        <taxon>Rhodobacterales</taxon>
        <taxon>Paracoccaceae</taxon>
        <taxon>Paracoccus</taxon>
    </lineage>
</organism>
<evidence type="ECO:0000313" key="3">
    <source>
        <dbReference type="Proteomes" id="UP000199054"/>
    </source>
</evidence>
<reference evidence="2 3" key="1">
    <citation type="submission" date="2016-10" db="EMBL/GenBank/DDBJ databases">
        <authorList>
            <person name="de Groot N.N."/>
        </authorList>
    </citation>
    <scope>NUCLEOTIDE SEQUENCE [LARGE SCALE GENOMIC DNA]</scope>
    <source>
        <strain evidence="2 3">DSM 8512</strain>
    </source>
</reference>
<evidence type="ECO:0000313" key="2">
    <source>
        <dbReference type="EMBL" id="SEN51626.1"/>
    </source>
</evidence>
<protein>
    <submittedName>
        <fullName evidence="2">Uncharacterized protein</fullName>
    </submittedName>
</protein>
<keyword evidence="1" id="KW-0472">Membrane</keyword>
<gene>
    <name evidence="2" type="ORF">SAMN04489859_1008136</name>
</gene>
<sequence length="72" mass="7108">MLALIIRVAFYAVAGATAWTGAITMTGPDNACLNIPALADAITGGVGLAAGGGLAIGTFIWSRIAKKFGGVT</sequence>
<dbReference type="AlphaFoldDB" id="A0A1H8H5V8"/>
<keyword evidence="1" id="KW-1133">Transmembrane helix</keyword>
<dbReference type="EMBL" id="FODE01000008">
    <property type="protein sequence ID" value="SEN51626.1"/>
    <property type="molecule type" value="Genomic_DNA"/>
</dbReference>
<evidence type="ECO:0000256" key="1">
    <source>
        <dbReference type="SAM" id="Phobius"/>
    </source>
</evidence>
<keyword evidence="3" id="KW-1185">Reference proteome</keyword>
<feature type="transmembrane region" description="Helical" evidence="1">
    <location>
        <begin position="42"/>
        <end position="61"/>
    </location>
</feature>
<proteinExistence type="predicted"/>
<accession>A0A1H8H5V8</accession>